<dbReference type="SUPFAM" id="SSF74650">
    <property type="entry name" value="Galactose mutarotase-like"/>
    <property type="match status" value="1"/>
</dbReference>
<feature type="non-terminal residue" evidence="8">
    <location>
        <position position="555"/>
    </location>
</feature>
<keyword evidence="4" id="KW-0812">Transmembrane</keyword>
<evidence type="ECO:0000313" key="7">
    <source>
        <dbReference type="Proteomes" id="UP000694865"/>
    </source>
</evidence>
<keyword evidence="4" id="KW-1133">Transmembrane helix</keyword>
<dbReference type="GeneID" id="102802038"/>
<name>A0ABM0LVX2_SACKO</name>
<dbReference type="SUPFAM" id="SSF88713">
    <property type="entry name" value="Glycoside hydrolase/deacetylase"/>
    <property type="match status" value="2"/>
</dbReference>
<accession>A0ABM0LVX2</accession>
<feature type="domain" description="Glycoside hydrolase family 38 N-terminal" evidence="5">
    <location>
        <begin position="166"/>
        <end position="358"/>
    </location>
</feature>
<protein>
    <submittedName>
        <fullName evidence="8">Alpha-mannosidase 2-like</fullName>
    </submittedName>
</protein>
<evidence type="ECO:0000313" key="8">
    <source>
        <dbReference type="RefSeq" id="XP_006811913.1"/>
    </source>
</evidence>
<dbReference type="InterPro" id="IPR011330">
    <property type="entry name" value="Glyco_hydro/deAcase_b/a-brl"/>
</dbReference>
<dbReference type="PANTHER" id="PTHR11607">
    <property type="entry name" value="ALPHA-MANNOSIDASE"/>
    <property type="match status" value="1"/>
</dbReference>
<feature type="domain" description="Glycosyl hydrolase family 38 C-terminal" evidence="6">
    <location>
        <begin position="450"/>
        <end position="508"/>
    </location>
</feature>
<keyword evidence="2" id="KW-0862">Zinc</keyword>
<gene>
    <name evidence="8" type="primary">LOC102802038</name>
</gene>
<evidence type="ECO:0000259" key="6">
    <source>
        <dbReference type="Pfam" id="PF07748"/>
    </source>
</evidence>
<dbReference type="InterPro" id="IPR000602">
    <property type="entry name" value="Glyco_hydro_38_N"/>
</dbReference>
<proteinExistence type="predicted"/>
<dbReference type="InterPro" id="IPR050843">
    <property type="entry name" value="Glycosyl_Hydrlase_38"/>
</dbReference>
<dbReference type="Proteomes" id="UP000694865">
    <property type="component" value="Unplaced"/>
</dbReference>
<feature type="transmembrane region" description="Helical" evidence="4">
    <location>
        <begin position="7"/>
        <end position="27"/>
    </location>
</feature>
<comment type="cofactor">
    <cofactor evidence="1">
        <name>Zn(2+)</name>
        <dbReference type="ChEBI" id="CHEBI:29105"/>
    </cofactor>
</comment>
<dbReference type="Pfam" id="PF01074">
    <property type="entry name" value="Glyco_hydro_38N"/>
    <property type="match status" value="1"/>
</dbReference>
<dbReference type="Gene3D" id="3.20.110.10">
    <property type="entry name" value="Glycoside hydrolase 38, N terminal domain"/>
    <property type="match status" value="2"/>
</dbReference>
<feature type="coiled-coil region" evidence="3">
    <location>
        <begin position="44"/>
        <end position="71"/>
    </location>
</feature>
<sequence length="555" mass="62923">MKAMRRYYALLTSSVFFVAIVSMYLLLDQATNSGIQDQLQEGDLSMLEVKLNNLEDSLRKNRETINEIKDTVKALVEGDEIPNINMNQGVGNVHIPGGIRDTVPDYGDALKFSGPVANIYKDECTFGDTSSGISADVKMLDVFDTIKFDDPNGGVWKQGFDISYSVSWIKTFELYFRDQTQHILDNMVVKLLEDKRRKFIWAEISYFSRWWEGVDMNKKKQVIELLSRGQLEIVSGGWVMPDEANTHYFAMLDQMIEGHTWVEAHLGIKPTTSWAIDPFGHSPTMAYLLQRSGIQGMLIQRVHYSVKKYLAKEKQLEFLWRQNWDHGSTTDMFCHMMPFYSYDVPHTCGPDPQVCCQFDFKRLPGGRVTCPWKIPPVPITDLNVASNYDVPHTCGPDPQVCCQFDFKRLPGGRVTCPWKIPPVPITDLNVASKGFFHVFREIGNYGDFTIENAFLTAKFSGNNGLLQSLTTKSDGKTTSLSVDFVMYGTRMSKDKSGAYLFLPDGQAKIQKRKYLTKVPLQGNVYPMPLMAYLEDDTSRLTLHTAQPLGVASLEK</sequence>
<evidence type="ECO:0000259" key="5">
    <source>
        <dbReference type="Pfam" id="PF01074"/>
    </source>
</evidence>
<evidence type="ECO:0000256" key="3">
    <source>
        <dbReference type="SAM" id="Coils"/>
    </source>
</evidence>
<dbReference type="InterPro" id="IPR011013">
    <property type="entry name" value="Gal_mutarotase_sf_dom"/>
</dbReference>
<keyword evidence="7" id="KW-1185">Reference proteome</keyword>
<dbReference type="Gene3D" id="2.70.98.30">
    <property type="entry name" value="Golgi alpha-mannosidase II, domain 4"/>
    <property type="match status" value="2"/>
</dbReference>
<dbReference type="InterPro" id="IPR027291">
    <property type="entry name" value="Glyco_hydro_38_N_sf"/>
</dbReference>
<evidence type="ECO:0000256" key="1">
    <source>
        <dbReference type="ARBA" id="ARBA00001947"/>
    </source>
</evidence>
<evidence type="ECO:0000256" key="2">
    <source>
        <dbReference type="ARBA" id="ARBA00022833"/>
    </source>
</evidence>
<keyword evidence="3" id="KW-0175">Coiled coil</keyword>
<reference evidence="8" key="1">
    <citation type="submission" date="2025-08" db="UniProtKB">
        <authorList>
            <consortium name="RefSeq"/>
        </authorList>
    </citation>
    <scope>IDENTIFICATION</scope>
    <source>
        <tissue evidence="8">Testes</tissue>
    </source>
</reference>
<organism evidence="7 8">
    <name type="scientific">Saccoglossus kowalevskii</name>
    <name type="common">Acorn worm</name>
    <dbReference type="NCBI Taxonomy" id="10224"/>
    <lineage>
        <taxon>Eukaryota</taxon>
        <taxon>Metazoa</taxon>
        <taxon>Hemichordata</taxon>
        <taxon>Enteropneusta</taxon>
        <taxon>Harrimaniidae</taxon>
        <taxon>Saccoglossus</taxon>
    </lineage>
</organism>
<evidence type="ECO:0000256" key="4">
    <source>
        <dbReference type="SAM" id="Phobius"/>
    </source>
</evidence>
<dbReference type="Pfam" id="PF07748">
    <property type="entry name" value="Glyco_hydro_38C"/>
    <property type="match status" value="1"/>
</dbReference>
<dbReference type="RefSeq" id="XP_006811913.1">
    <property type="nucleotide sequence ID" value="XM_006811850.1"/>
</dbReference>
<keyword evidence="4" id="KW-0472">Membrane</keyword>
<dbReference type="InterPro" id="IPR011682">
    <property type="entry name" value="Glyco_hydro_38_C"/>
</dbReference>
<dbReference type="PANTHER" id="PTHR11607:SF3">
    <property type="entry name" value="LYSOSOMAL ALPHA-MANNOSIDASE"/>
    <property type="match status" value="1"/>
</dbReference>